<dbReference type="InterPro" id="IPR006170">
    <property type="entry name" value="PBP/GOBP"/>
</dbReference>
<feature type="signal peptide" evidence="1">
    <location>
        <begin position="1"/>
        <end position="15"/>
    </location>
</feature>
<dbReference type="CDD" id="cd23992">
    <property type="entry name" value="PBP_GOBP"/>
    <property type="match status" value="1"/>
</dbReference>
<dbReference type="Proteomes" id="UP001329430">
    <property type="component" value="Chromosome 8"/>
</dbReference>
<proteinExistence type="predicted"/>
<evidence type="ECO:0000313" key="2">
    <source>
        <dbReference type="EMBL" id="KAK5640219.1"/>
    </source>
</evidence>
<keyword evidence="3" id="KW-1185">Reference proteome</keyword>
<organism evidence="2 3">
    <name type="scientific">Pyrocoelia pectoralis</name>
    <dbReference type="NCBI Taxonomy" id="417401"/>
    <lineage>
        <taxon>Eukaryota</taxon>
        <taxon>Metazoa</taxon>
        <taxon>Ecdysozoa</taxon>
        <taxon>Arthropoda</taxon>
        <taxon>Hexapoda</taxon>
        <taxon>Insecta</taxon>
        <taxon>Pterygota</taxon>
        <taxon>Neoptera</taxon>
        <taxon>Endopterygota</taxon>
        <taxon>Coleoptera</taxon>
        <taxon>Polyphaga</taxon>
        <taxon>Elateriformia</taxon>
        <taxon>Elateroidea</taxon>
        <taxon>Lampyridae</taxon>
        <taxon>Lampyrinae</taxon>
        <taxon>Pyrocoelia</taxon>
    </lineage>
</organism>
<protein>
    <submittedName>
        <fullName evidence="2">Uncharacterized protein</fullName>
    </submittedName>
</protein>
<comment type="caution">
    <text evidence="2">The sequence shown here is derived from an EMBL/GenBank/DDBJ whole genome shotgun (WGS) entry which is preliminary data.</text>
</comment>
<accession>A0AAN7VB97</accession>
<evidence type="ECO:0000313" key="3">
    <source>
        <dbReference type="Proteomes" id="UP001329430"/>
    </source>
</evidence>
<dbReference type="Gene3D" id="1.10.238.20">
    <property type="entry name" value="Pheromone/general odorant binding protein domain"/>
    <property type="match status" value="1"/>
</dbReference>
<gene>
    <name evidence="2" type="ORF">RI129_011030</name>
</gene>
<dbReference type="InterPro" id="IPR036728">
    <property type="entry name" value="PBP_GOBP_sf"/>
</dbReference>
<dbReference type="EMBL" id="JAVRBK010000008">
    <property type="protein sequence ID" value="KAK5640219.1"/>
    <property type="molecule type" value="Genomic_DNA"/>
</dbReference>
<dbReference type="AlphaFoldDB" id="A0AAN7VB97"/>
<dbReference type="SUPFAM" id="SSF47565">
    <property type="entry name" value="Insect pheromone/odorant-binding proteins"/>
    <property type="match status" value="1"/>
</dbReference>
<keyword evidence="1" id="KW-0732">Signal</keyword>
<dbReference type="SMART" id="SM00708">
    <property type="entry name" value="PhBP"/>
    <property type="match status" value="1"/>
</dbReference>
<name>A0AAN7VB97_9COLE</name>
<evidence type="ECO:0000256" key="1">
    <source>
        <dbReference type="SAM" id="SignalP"/>
    </source>
</evidence>
<dbReference type="GO" id="GO:0005549">
    <property type="term" value="F:odorant binding"/>
    <property type="evidence" value="ECO:0007669"/>
    <property type="project" value="InterPro"/>
</dbReference>
<sequence length="144" mass="16289">MKVIYLLVCLPALLAQPTPEDIKKEWRELIAPYEELCANESGADIAVIRETWDTFVFSHDPAFKCYIWCIYENIPYLYPNGTINIEAVIGSVDGVTNEVIEKCIEPYGTCPDKCHGFWAFDHCLSDVLNLTTVKLDAPPCSVRK</sequence>
<reference evidence="2 3" key="1">
    <citation type="journal article" date="2024" name="Insects">
        <title>An Improved Chromosome-Level Genome Assembly of the Firefly Pyrocoelia pectoralis.</title>
        <authorList>
            <person name="Fu X."/>
            <person name="Meyer-Rochow V.B."/>
            <person name="Ballantyne L."/>
            <person name="Zhu X."/>
        </authorList>
    </citation>
    <scope>NUCLEOTIDE SEQUENCE [LARGE SCALE GENOMIC DNA]</scope>
    <source>
        <strain evidence="2">XCY_ONT2</strain>
    </source>
</reference>
<dbReference type="Pfam" id="PF01395">
    <property type="entry name" value="PBP_GOBP"/>
    <property type="match status" value="1"/>
</dbReference>
<feature type="chain" id="PRO_5042976921" evidence="1">
    <location>
        <begin position="16"/>
        <end position="144"/>
    </location>
</feature>